<keyword evidence="2 6" id="KW-0808">Transferase</keyword>
<feature type="region of interest" description="Disordered" evidence="5">
    <location>
        <begin position="217"/>
        <end position="314"/>
    </location>
</feature>
<dbReference type="Pfam" id="PF00145">
    <property type="entry name" value="DNA_methylase"/>
    <property type="match status" value="1"/>
</dbReference>
<evidence type="ECO:0000256" key="5">
    <source>
        <dbReference type="SAM" id="MobiDB-lite"/>
    </source>
</evidence>
<dbReference type="AlphaFoldDB" id="A0A6C8Y4E0"/>
<dbReference type="EMBL" id="RSHK01000037">
    <property type="protein sequence ID" value="MIE72524.1"/>
    <property type="molecule type" value="Genomic_DNA"/>
</dbReference>
<comment type="catalytic activity">
    <reaction evidence="4">
        <text>a 2'-deoxycytidine in DNA + S-adenosyl-L-methionine = a 5-methyl-2'-deoxycytidine in DNA + S-adenosyl-L-homocysteine + H(+)</text>
        <dbReference type="Rhea" id="RHEA:13681"/>
        <dbReference type="Rhea" id="RHEA-COMP:11369"/>
        <dbReference type="Rhea" id="RHEA-COMP:11370"/>
        <dbReference type="ChEBI" id="CHEBI:15378"/>
        <dbReference type="ChEBI" id="CHEBI:57856"/>
        <dbReference type="ChEBI" id="CHEBI:59789"/>
        <dbReference type="ChEBI" id="CHEBI:85452"/>
        <dbReference type="ChEBI" id="CHEBI:85454"/>
        <dbReference type="EC" id="2.1.1.37"/>
    </reaction>
</comment>
<evidence type="ECO:0000256" key="4">
    <source>
        <dbReference type="ARBA" id="ARBA00047422"/>
    </source>
</evidence>
<dbReference type="InterPro" id="IPR029063">
    <property type="entry name" value="SAM-dependent_MTases_sf"/>
</dbReference>
<dbReference type="SUPFAM" id="SSF53335">
    <property type="entry name" value="S-adenosyl-L-methionine-dependent methyltransferases"/>
    <property type="match status" value="1"/>
</dbReference>
<feature type="compositionally biased region" description="Basic and acidic residues" evidence="5">
    <location>
        <begin position="276"/>
        <end position="285"/>
    </location>
</feature>
<evidence type="ECO:0000256" key="2">
    <source>
        <dbReference type="ARBA" id="ARBA00022679"/>
    </source>
</evidence>
<dbReference type="GO" id="GO:0003886">
    <property type="term" value="F:DNA (cytosine-5-)-methyltransferase activity"/>
    <property type="evidence" value="ECO:0007669"/>
    <property type="project" value="UniProtKB-EC"/>
</dbReference>
<reference evidence="6" key="1">
    <citation type="submission" date="2018-08" db="EMBL/GenBank/DDBJ databases">
        <authorList>
            <consortium name="GenomeTrakr network: Whole genome sequencing for foodborne pathogen traceback"/>
        </authorList>
    </citation>
    <scope>NUCLEOTIDE SEQUENCE [LARGE SCALE GENOMIC DNA]</scope>
    <source>
        <strain evidence="6">FMA0132</strain>
    </source>
</reference>
<proteinExistence type="predicted"/>
<gene>
    <name evidence="6" type="ORF">EL06_24840</name>
</gene>
<dbReference type="Proteomes" id="UP000885362">
    <property type="component" value="Unassembled WGS sequence"/>
</dbReference>
<comment type="caution">
    <text evidence="6">The sequence shown here is derived from an EMBL/GenBank/DDBJ whole genome shotgun (WGS) entry which is preliminary data.</text>
</comment>
<keyword evidence="3" id="KW-0680">Restriction system</keyword>
<protein>
    <submittedName>
        <fullName evidence="6">DNA cytosine methyltransferase</fullName>
    </submittedName>
</protein>
<keyword evidence="1 6" id="KW-0489">Methyltransferase</keyword>
<accession>A0A6C8Y4E0</accession>
<evidence type="ECO:0000256" key="3">
    <source>
        <dbReference type="ARBA" id="ARBA00022747"/>
    </source>
</evidence>
<sequence>MVPGAYYNEIDPNAAQWLRNLIAAGHIAPGEVDERSIEDVAPDDLRGFTQCHFFAGIGVWSYALRLAGWPDNKPVWTGSCPCQPFSSAGKGAGFDDERHLWPALFHLISERRPELVFGEQVAGVNAWFDLIQTDVEAVDYAFGLVPFPAAGVGAPHIRDRAYWVADASGERSQRWRKRLNSTEEDVWRSSTIRQPLTQFPKGLCPPGGMVHANLQHQSTAGDKTRSGNLSGTIQISGMAKPSGEQYQNSLSGCRESDSASAGRTAAEPAGLCLSERMADSDDDRQQPGSGRGRSGQSYRTGNDPRRRSENLQPNTINGCWDDADWLLCRDGRWRPVESGTFPLAHGITSRVGRLRAYGNAIVAPDAATFIRSFTECAGYDLI</sequence>
<evidence type="ECO:0000313" key="6">
    <source>
        <dbReference type="EMBL" id="MIE72524.1"/>
    </source>
</evidence>
<dbReference type="GO" id="GO:0032259">
    <property type="term" value="P:methylation"/>
    <property type="evidence" value="ECO:0007669"/>
    <property type="project" value="UniProtKB-KW"/>
</dbReference>
<dbReference type="InterPro" id="IPR001525">
    <property type="entry name" value="C5_MeTfrase"/>
</dbReference>
<name>A0A6C8Y4E0_SALDZ</name>
<dbReference type="GO" id="GO:0009307">
    <property type="term" value="P:DNA restriction-modification system"/>
    <property type="evidence" value="ECO:0007669"/>
    <property type="project" value="UniProtKB-KW"/>
</dbReference>
<evidence type="ECO:0000256" key="1">
    <source>
        <dbReference type="ARBA" id="ARBA00022603"/>
    </source>
</evidence>
<feature type="compositionally biased region" description="Polar residues" evidence="5">
    <location>
        <begin position="217"/>
        <end position="235"/>
    </location>
</feature>
<dbReference type="Gene3D" id="3.40.50.150">
    <property type="entry name" value="Vaccinia Virus protein VP39"/>
    <property type="match status" value="1"/>
</dbReference>
<organism evidence="6">
    <name type="scientific">Salmonella diarizonae</name>
    <dbReference type="NCBI Taxonomy" id="59204"/>
    <lineage>
        <taxon>Bacteria</taxon>
        <taxon>Pseudomonadati</taxon>
        <taxon>Pseudomonadota</taxon>
        <taxon>Gammaproteobacteria</taxon>
        <taxon>Enterobacterales</taxon>
        <taxon>Enterobacteriaceae</taxon>
        <taxon>Salmonella</taxon>
    </lineage>
</organism>